<dbReference type="Proteomes" id="UP001183682">
    <property type="component" value="Unassembled WGS sequence"/>
</dbReference>
<evidence type="ECO:0000313" key="13">
    <source>
        <dbReference type="Proteomes" id="UP000439965"/>
    </source>
</evidence>
<dbReference type="InterPro" id="IPR028976">
    <property type="entry name" value="CheC-like_sf"/>
</dbReference>
<dbReference type="InterPro" id="IPR007597">
    <property type="entry name" value="CheC"/>
</dbReference>
<dbReference type="EMBL" id="MK210233">
    <property type="protein sequence ID" value="QBP39155.1"/>
    <property type="molecule type" value="Genomic_DNA"/>
</dbReference>
<feature type="region of interest" description="Disordered" evidence="7">
    <location>
        <begin position="222"/>
        <end position="250"/>
    </location>
</feature>
<evidence type="ECO:0000256" key="3">
    <source>
        <dbReference type="ARBA" id="ARBA00022475"/>
    </source>
</evidence>
<dbReference type="CDD" id="cd17907">
    <property type="entry name" value="FliY_FliN-Y"/>
    <property type="match status" value="1"/>
</dbReference>
<dbReference type="Gene3D" id="2.30.330.10">
    <property type="entry name" value="SpoA-like"/>
    <property type="match status" value="1"/>
</dbReference>
<keyword evidence="12" id="KW-0282">Flagellum</keyword>
<comment type="similarity">
    <text evidence="2">Belongs to the FliN/MopA/SpaO family.</text>
</comment>
<sequence>MSERLSQAEIDALLNQSAPAQPQGLEEQVKVDIIGEVGNISMSQAATTLSSILDLRVSITTPRVSKIKFGEILNDLVAPKVATTVEFKEGLLGSNLMLLEVKDAIVIADLMMGGTGEPTNTQFTELELSAVAEAMNQMIGTASTSMATMISRKVDILPPIVKLWETPENIEYSGIEAEEEIYCISFSLRVEGLIESKIMQIFTDPVVNDIASAMLSDEATVVTRETPTPQPTAPVAAPKPEPEAASKPVEVSKPAFQTLASSGVNDGDNLDLILDVPLDLSVVLGRSKKTIKDILSFNTGSVIELEKLTDEPLEILLNGKLIATGEVVVINENFGVRITNILSQKQRIHNLH</sequence>
<dbReference type="Proteomes" id="UP000439965">
    <property type="component" value="Unassembled WGS sequence"/>
</dbReference>
<feature type="domain" description="CheC-like protein" evidence="9">
    <location>
        <begin position="32"/>
        <end position="65"/>
    </location>
</feature>
<dbReference type="InterPro" id="IPR001172">
    <property type="entry name" value="FliN_T3SS_HrcQb"/>
</dbReference>
<dbReference type="InterPro" id="IPR001543">
    <property type="entry name" value="FliN-like_C"/>
</dbReference>
<keyword evidence="4" id="KW-0145">Chemotaxis</keyword>
<dbReference type="GO" id="GO:0016787">
    <property type="term" value="F:hydrolase activity"/>
    <property type="evidence" value="ECO:0007669"/>
    <property type="project" value="InterPro"/>
</dbReference>
<proteinExistence type="inferred from homology"/>
<evidence type="ECO:0000259" key="8">
    <source>
        <dbReference type="Pfam" id="PF01052"/>
    </source>
</evidence>
<dbReference type="GO" id="GO:0071973">
    <property type="term" value="P:bacterial-type flagellum-dependent cell motility"/>
    <property type="evidence" value="ECO:0007669"/>
    <property type="project" value="InterPro"/>
</dbReference>
<evidence type="ECO:0000256" key="4">
    <source>
        <dbReference type="ARBA" id="ARBA00022500"/>
    </source>
</evidence>
<evidence type="ECO:0000256" key="1">
    <source>
        <dbReference type="ARBA" id="ARBA00004413"/>
    </source>
</evidence>
<evidence type="ECO:0000256" key="2">
    <source>
        <dbReference type="ARBA" id="ARBA00009226"/>
    </source>
</evidence>
<dbReference type="InterPro" id="IPR036429">
    <property type="entry name" value="SpoA-like_sf"/>
</dbReference>
<dbReference type="EMBL" id="WVTI01000010">
    <property type="protein sequence ID" value="MXS26719.1"/>
    <property type="molecule type" value="Genomic_DNA"/>
</dbReference>
<dbReference type="GO" id="GO:0006935">
    <property type="term" value="P:chemotaxis"/>
    <property type="evidence" value="ECO:0007669"/>
    <property type="project" value="UniProtKB-KW"/>
</dbReference>
<keyword evidence="6" id="KW-0472">Membrane</keyword>
<keyword evidence="12" id="KW-0966">Cell projection</keyword>
<protein>
    <submittedName>
        <fullName evidence="10">Flagellar motor switch phosphatase FliY</fullName>
    </submittedName>
    <submittedName>
        <fullName evidence="12">Flagellar motor switch protein FliN</fullName>
    </submittedName>
</protein>
<reference evidence="10" key="4">
    <citation type="submission" date="2023-03" db="EMBL/GenBank/DDBJ databases">
        <authorList>
            <person name="Shen W."/>
            <person name="Cai J."/>
        </authorList>
    </citation>
    <scope>NUCLEOTIDE SEQUENCE</scope>
    <source>
        <strain evidence="10">K69-2</strain>
    </source>
</reference>
<name>A0A482JYY9_ENTGA</name>
<dbReference type="GO" id="GO:0009425">
    <property type="term" value="C:bacterial-type flagellum basal body"/>
    <property type="evidence" value="ECO:0007669"/>
    <property type="project" value="InterPro"/>
</dbReference>
<evidence type="ECO:0000256" key="5">
    <source>
        <dbReference type="ARBA" id="ARBA00022779"/>
    </source>
</evidence>
<evidence type="ECO:0000256" key="6">
    <source>
        <dbReference type="ARBA" id="ARBA00023136"/>
    </source>
</evidence>
<comment type="subcellular location">
    <subcellularLocation>
        <location evidence="1">Cell membrane</location>
        <topology evidence="1">Peripheral membrane protein</topology>
        <orientation evidence="1">Cytoplasmic side</orientation>
    </subcellularLocation>
</comment>
<keyword evidence="12" id="KW-0969">Cilium</keyword>
<dbReference type="PANTHER" id="PTHR43484:SF1">
    <property type="entry name" value="FLAGELLAR MOTOR SWITCH PROTEIN FLIN"/>
    <property type="match status" value="1"/>
</dbReference>
<reference evidence="11 13" key="3">
    <citation type="submission" date="2019-04" db="EMBL/GenBank/DDBJ databases">
        <title>Step-wise assembly of the neonatal virome modulated by breast feeding.</title>
        <authorList>
            <person name="Liang G."/>
            <person name="Bushman F."/>
        </authorList>
    </citation>
    <scope>NUCLEOTIDE SEQUENCE [LARGE SCALE GENOMIC DNA]</scope>
    <source>
        <strain evidence="11 13">E3404</strain>
    </source>
</reference>
<feature type="compositionally biased region" description="Low complexity" evidence="7">
    <location>
        <begin position="233"/>
        <end position="250"/>
    </location>
</feature>
<organism evidence="12">
    <name type="scientific">Enterococcus gallinarum</name>
    <dbReference type="NCBI Taxonomy" id="1353"/>
    <lineage>
        <taxon>Bacteria</taxon>
        <taxon>Bacillati</taxon>
        <taxon>Bacillota</taxon>
        <taxon>Bacilli</taxon>
        <taxon>Lactobacillales</taxon>
        <taxon>Enterococcaceae</taxon>
        <taxon>Enterococcus</taxon>
    </lineage>
</organism>
<dbReference type="GO" id="GO:0005886">
    <property type="term" value="C:plasma membrane"/>
    <property type="evidence" value="ECO:0007669"/>
    <property type="project" value="UniProtKB-SubCell"/>
</dbReference>
<keyword evidence="5" id="KW-0283">Flagellar rotation</keyword>
<dbReference type="NCBIfam" id="TIGR02480">
    <property type="entry name" value="fliN"/>
    <property type="match status" value="1"/>
</dbReference>
<evidence type="ECO:0000256" key="7">
    <source>
        <dbReference type="SAM" id="MobiDB-lite"/>
    </source>
</evidence>
<dbReference type="NCBIfam" id="NF005995">
    <property type="entry name" value="PRK08119.1"/>
    <property type="match status" value="1"/>
</dbReference>
<dbReference type="SUPFAM" id="SSF101801">
    <property type="entry name" value="Surface presentation of antigens (SPOA)"/>
    <property type="match status" value="1"/>
</dbReference>
<reference evidence="12" key="1">
    <citation type="submission" date="2018-11" db="EMBL/GenBank/DDBJ databases">
        <authorList>
            <person name="Laute Caly D.L.L."/>
            <person name="Raftis E.J.J."/>
            <person name="Cowie P."/>
            <person name="Hennessy E."/>
            <person name="Holt A."/>
            <person name="Panzica D.A."/>
            <person name="Sparre C."/>
            <person name="Minter B."/>
            <person name="Stroobach E."/>
            <person name="Mulder I.E."/>
        </authorList>
    </citation>
    <scope>NUCLEOTIDE SEQUENCE</scope>
    <source>
        <strain evidence="12">MRx0518</strain>
    </source>
</reference>
<dbReference type="GO" id="GO:0003774">
    <property type="term" value="F:cytoskeletal motor activity"/>
    <property type="evidence" value="ECO:0007669"/>
    <property type="project" value="InterPro"/>
</dbReference>
<evidence type="ECO:0000313" key="12">
    <source>
        <dbReference type="EMBL" id="QBP39155.1"/>
    </source>
</evidence>
<dbReference type="SUPFAM" id="SSF103039">
    <property type="entry name" value="CheC-like"/>
    <property type="match status" value="1"/>
</dbReference>
<dbReference type="Gene3D" id="3.40.1550.10">
    <property type="entry name" value="CheC-like"/>
    <property type="match status" value="1"/>
</dbReference>
<dbReference type="EMBL" id="JARPZN010000008">
    <property type="protein sequence ID" value="MDT2690833.1"/>
    <property type="molecule type" value="Genomic_DNA"/>
</dbReference>
<dbReference type="PANTHER" id="PTHR43484">
    <property type="match status" value="1"/>
</dbReference>
<feature type="domain" description="CheC-like protein" evidence="9">
    <location>
        <begin position="126"/>
        <end position="162"/>
    </location>
</feature>
<dbReference type="InterPro" id="IPR051469">
    <property type="entry name" value="FliN/MopA/SpaO"/>
</dbReference>
<dbReference type="PRINTS" id="PR00956">
    <property type="entry name" value="FLGMOTORFLIN"/>
</dbReference>
<keyword evidence="3" id="KW-1003">Cell membrane</keyword>
<reference evidence="12" key="2">
    <citation type="journal article" date="2019" name="Sci. Rep.">
        <title>The flagellin of candidate live biotherapeutic Enterococcus gallinarum MRx0518 is a potent immunostimulant.</title>
        <authorList>
            <person name="Laute-Caly D.L."/>
            <person name="Raftis E.J."/>
            <person name="Cowie P."/>
            <person name="Hennessy E."/>
            <person name="Holt A."/>
            <person name="Panzica D.A."/>
            <person name="Sparre C."/>
            <person name="Minter B."/>
            <person name="Stroobach E."/>
            <person name="Mulder I.E."/>
        </authorList>
    </citation>
    <scope>NUCLEOTIDE SEQUENCE</scope>
    <source>
        <strain evidence="12">MRx0518</strain>
    </source>
</reference>
<dbReference type="Pfam" id="PF01052">
    <property type="entry name" value="FliMN_C"/>
    <property type="match status" value="1"/>
</dbReference>
<dbReference type="AlphaFoldDB" id="A0A482JYY9"/>
<evidence type="ECO:0000259" key="9">
    <source>
        <dbReference type="Pfam" id="PF04509"/>
    </source>
</evidence>
<dbReference type="InterPro" id="IPR012826">
    <property type="entry name" value="FliN"/>
</dbReference>
<feature type="domain" description="Flagellar motor switch protein FliN-like C-terminal" evidence="8">
    <location>
        <begin position="272"/>
        <end position="342"/>
    </location>
</feature>
<dbReference type="Pfam" id="PF04509">
    <property type="entry name" value="CheC"/>
    <property type="match status" value="2"/>
</dbReference>
<dbReference type="RefSeq" id="WP_003129088.1">
    <property type="nucleotide sequence ID" value="NZ_BTSN01000007.1"/>
</dbReference>
<evidence type="ECO:0000313" key="11">
    <source>
        <dbReference type="EMBL" id="MXS26719.1"/>
    </source>
</evidence>
<evidence type="ECO:0000313" key="10">
    <source>
        <dbReference type="EMBL" id="MDT2690833.1"/>
    </source>
</evidence>
<accession>A0A482JYY9</accession>
<gene>
    <name evidence="12" type="primary">fliN</name>
    <name evidence="10" type="synonym">fliY</name>
    <name evidence="11" type="ORF">GTI89_11680</name>
    <name evidence="10" type="ORF">P7E30_11565</name>
</gene>